<comment type="caution">
    <text evidence="1">The sequence shown here is derived from an EMBL/GenBank/DDBJ whole genome shotgun (WGS) entry which is preliminary data.</text>
</comment>
<evidence type="ECO:0000313" key="1">
    <source>
        <dbReference type="EMBL" id="MTE26064.1"/>
    </source>
</evidence>
<dbReference type="AlphaFoldDB" id="A0A7K1GCB8"/>
<dbReference type="EMBL" id="WJYA01000003">
    <property type="protein sequence ID" value="MTE26064.1"/>
    <property type="molecule type" value="Genomic_DNA"/>
</dbReference>
<organism evidence="1 2">
    <name type="scientific">Winogradskyella ouciana</name>
    <dbReference type="NCBI Taxonomy" id="2608631"/>
    <lineage>
        <taxon>Bacteria</taxon>
        <taxon>Pseudomonadati</taxon>
        <taxon>Bacteroidota</taxon>
        <taxon>Flavobacteriia</taxon>
        <taxon>Flavobacteriales</taxon>
        <taxon>Flavobacteriaceae</taxon>
        <taxon>Winogradskyella</taxon>
    </lineage>
</organism>
<accession>A0A7K1GCB8</accession>
<sequence>MKTFNYPAILTLVMLTVIFNCKSDQKKEQVSEDREVVKEEKIPMTTIVTRAMEFDMADTISSGWNTFKYFNRAAETHFFRFVKMPEGITLENFKNEADPVFEEGMDLINAGKPEEGFAAFGKMPEWFSNVVPSGGSGLIAPKSTAISTLYLEPGLYSVECYVKMPNGKFHSTMGMVKQVYVSKANSGHKPPIATDTISIKEDGFHFDRNIAKGTHVFQVDIVNQKMHENFATSDIHLVKLEDYASMKELEAWMVWYDPKGFITPVPKGLTFLGGYNDDDEGSTGYFEVDLKPGNYVFIAEVPNAKAKGMLHTFEVLD</sequence>
<dbReference type="RefSeq" id="WP_155087899.1">
    <property type="nucleotide sequence ID" value="NZ_WJYA01000003.1"/>
</dbReference>
<name>A0A7K1GCB8_9FLAO</name>
<evidence type="ECO:0000313" key="2">
    <source>
        <dbReference type="Proteomes" id="UP000447545"/>
    </source>
</evidence>
<protein>
    <submittedName>
        <fullName evidence="1">Uncharacterized protein</fullName>
    </submittedName>
</protein>
<proteinExistence type="predicted"/>
<dbReference type="Proteomes" id="UP000447545">
    <property type="component" value="Unassembled WGS sequence"/>
</dbReference>
<gene>
    <name evidence="1" type="ORF">F1003_03875</name>
</gene>
<keyword evidence="2" id="KW-1185">Reference proteome</keyword>
<reference evidence="1 2" key="1">
    <citation type="submission" date="2019-11" db="EMBL/GenBank/DDBJ databases">
        <title>Winogradskyella ouciana sp. nov., isolated from the hadal seawater of the Mariana Trench.</title>
        <authorList>
            <person name="Liu R."/>
        </authorList>
    </citation>
    <scope>NUCLEOTIDE SEQUENCE [LARGE SCALE GENOMIC DNA]</scope>
    <source>
        <strain evidence="1 2">ZXX205</strain>
    </source>
</reference>